<protein>
    <submittedName>
        <fullName evidence="4">GNAT family N-acetyltransferase</fullName>
    </submittedName>
</protein>
<dbReference type="Gene3D" id="3.40.630.30">
    <property type="match status" value="1"/>
</dbReference>
<organism evidence="4 5">
    <name type="scientific">Variovorax dokdonensis</name>
    <dbReference type="NCBI Taxonomy" id="344883"/>
    <lineage>
        <taxon>Bacteria</taxon>
        <taxon>Pseudomonadati</taxon>
        <taxon>Pseudomonadota</taxon>
        <taxon>Betaproteobacteria</taxon>
        <taxon>Burkholderiales</taxon>
        <taxon>Comamonadaceae</taxon>
        <taxon>Variovorax</taxon>
    </lineage>
</organism>
<dbReference type="InterPro" id="IPR000182">
    <property type="entry name" value="GNAT_dom"/>
</dbReference>
<dbReference type="RefSeq" id="WP_286658331.1">
    <property type="nucleotide sequence ID" value="NZ_JASZYV010000001.1"/>
</dbReference>
<evidence type="ECO:0000256" key="1">
    <source>
        <dbReference type="ARBA" id="ARBA00022679"/>
    </source>
</evidence>
<dbReference type="Proteomes" id="UP001174908">
    <property type="component" value="Unassembled WGS sequence"/>
</dbReference>
<proteinExistence type="predicted"/>
<dbReference type="InterPro" id="IPR050832">
    <property type="entry name" value="Bact_Acetyltransf"/>
</dbReference>
<comment type="caution">
    <text evidence="4">The sequence shown here is derived from an EMBL/GenBank/DDBJ whole genome shotgun (WGS) entry which is preliminary data.</text>
</comment>
<evidence type="ECO:0000256" key="2">
    <source>
        <dbReference type="ARBA" id="ARBA00023315"/>
    </source>
</evidence>
<dbReference type="EMBL" id="JASZYV010000001">
    <property type="protein sequence ID" value="MDM0043211.1"/>
    <property type="molecule type" value="Genomic_DNA"/>
</dbReference>
<dbReference type="SUPFAM" id="SSF55729">
    <property type="entry name" value="Acyl-CoA N-acyltransferases (Nat)"/>
    <property type="match status" value="1"/>
</dbReference>
<feature type="domain" description="N-acetyltransferase" evidence="3">
    <location>
        <begin position="17"/>
        <end position="158"/>
    </location>
</feature>
<dbReference type="CDD" id="cd04301">
    <property type="entry name" value="NAT_SF"/>
    <property type="match status" value="1"/>
</dbReference>
<dbReference type="PROSITE" id="PS51186">
    <property type="entry name" value="GNAT"/>
    <property type="match status" value="1"/>
</dbReference>
<dbReference type="Pfam" id="PF00583">
    <property type="entry name" value="Acetyltransf_1"/>
    <property type="match status" value="1"/>
</dbReference>
<dbReference type="PANTHER" id="PTHR43877:SF5">
    <property type="entry name" value="BLL8307 PROTEIN"/>
    <property type="match status" value="1"/>
</dbReference>
<sequence length="159" mass="17942">MNLSAAPVIRLDDLRGEPIRLLLEEHLSHMRSLSPPESVHALDLDRLRRPEISFWTAWRGDELVGCGALKMLDARHGEIKSMRSAHAHRGTGVGRALLQYIVQEAQRRELARLSLETGSQPEFAPARQLYASFGFEVCGPFADYTDDPNSVYMTRMLRA</sequence>
<evidence type="ECO:0000259" key="3">
    <source>
        <dbReference type="PROSITE" id="PS51186"/>
    </source>
</evidence>
<name>A0ABT7N5H8_9BURK</name>
<keyword evidence="2" id="KW-0012">Acyltransferase</keyword>
<evidence type="ECO:0000313" key="4">
    <source>
        <dbReference type="EMBL" id="MDM0043211.1"/>
    </source>
</evidence>
<reference evidence="4" key="1">
    <citation type="submission" date="2023-06" db="EMBL/GenBank/DDBJ databases">
        <authorList>
            <person name="Jiang Y."/>
            <person name="Liu Q."/>
        </authorList>
    </citation>
    <scope>NUCLEOTIDE SEQUENCE</scope>
    <source>
        <strain evidence="4">CGMCC 1.12089</strain>
    </source>
</reference>
<gene>
    <name evidence="4" type="ORF">QTH91_01830</name>
</gene>
<dbReference type="PANTHER" id="PTHR43877">
    <property type="entry name" value="AMINOALKYLPHOSPHONATE N-ACETYLTRANSFERASE-RELATED-RELATED"/>
    <property type="match status" value="1"/>
</dbReference>
<dbReference type="InterPro" id="IPR016181">
    <property type="entry name" value="Acyl_CoA_acyltransferase"/>
</dbReference>
<evidence type="ECO:0000313" key="5">
    <source>
        <dbReference type="Proteomes" id="UP001174908"/>
    </source>
</evidence>
<keyword evidence="1" id="KW-0808">Transferase</keyword>
<keyword evidence="5" id="KW-1185">Reference proteome</keyword>
<accession>A0ABT7N5H8</accession>